<keyword evidence="3" id="KW-1185">Reference proteome</keyword>
<comment type="caution">
    <text evidence="2">The sequence shown here is derived from an EMBL/GenBank/DDBJ whole genome shotgun (WGS) entry which is preliminary data.</text>
</comment>
<proteinExistence type="predicted"/>
<evidence type="ECO:0000313" key="2">
    <source>
        <dbReference type="EMBL" id="RZC40972.1"/>
    </source>
</evidence>
<evidence type="ECO:0000256" key="1">
    <source>
        <dbReference type="SAM" id="MobiDB-lite"/>
    </source>
</evidence>
<gene>
    <name evidence="2" type="ORF">BDFB_012035</name>
</gene>
<dbReference type="AlphaFoldDB" id="A0A482W760"/>
<dbReference type="OrthoDB" id="10466175at2759"/>
<sequence length="146" mass="16112">MGQSRGLARPQVTGTRSRNEASCGGEDEDLERWEDRALFVEDVIYYTLSWARPRQPFTNGLTRIPCVVGTMAGTDGNAGCRLPLTLGLCQLARRRIMSTCGQHHTIKNAKKPAEDMFLCPRGSTLCNLTIFNDLLAGGPTTELHPY</sequence>
<organism evidence="2 3">
    <name type="scientific">Asbolus verrucosus</name>
    <name type="common">Desert ironclad beetle</name>
    <dbReference type="NCBI Taxonomy" id="1661398"/>
    <lineage>
        <taxon>Eukaryota</taxon>
        <taxon>Metazoa</taxon>
        <taxon>Ecdysozoa</taxon>
        <taxon>Arthropoda</taxon>
        <taxon>Hexapoda</taxon>
        <taxon>Insecta</taxon>
        <taxon>Pterygota</taxon>
        <taxon>Neoptera</taxon>
        <taxon>Endopterygota</taxon>
        <taxon>Coleoptera</taxon>
        <taxon>Polyphaga</taxon>
        <taxon>Cucujiformia</taxon>
        <taxon>Tenebrionidae</taxon>
        <taxon>Pimeliinae</taxon>
        <taxon>Asbolus</taxon>
    </lineage>
</organism>
<accession>A0A482W760</accession>
<name>A0A482W760_ASBVE</name>
<evidence type="ECO:0000313" key="3">
    <source>
        <dbReference type="Proteomes" id="UP000292052"/>
    </source>
</evidence>
<reference evidence="2 3" key="1">
    <citation type="submission" date="2017-03" db="EMBL/GenBank/DDBJ databases">
        <title>Genome of the blue death feigning beetle - Asbolus verrucosus.</title>
        <authorList>
            <person name="Rider S.D."/>
        </authorList>
    </citation>
    <scope>NUCLEOTIDE SEQUENCE [LARGE SCALE GENOMIC DNA]</scope>
    <source>
        <strain evidence="2">Butters</strain>
        <tissue evidence="2">Head and leg muscle</tissue>
    </source>
</reference>
<dbReference type="EMBL" id="QDEB01021293">
    <property type="protein sequence ID" value="RZC40972.1"/>
    <property type="molecule type" value="Genomic_DNA"/>
</dbReference>
<dbReference type="Proteomes" id="UP000292052">
    <property type="component" value="Unassembled WGS sequence"/>
</dbReference>
<protein>
    <submittedName>
        <fullName evidence="2">Uncharacterized protein</fullName>
    </submittedName>
</protein>
<feature type="region of interest" description="Disordered" evidence="1">
    <location>
        <begin position="1"/>
        <end position="26"/>
    </location>
</feature>